<organism evidence="3 4">
    <name type="scientific">Tilletia controversa</name>
    <name type="common">dwarf bunt fungus</name>
    <dbReference type="NCBI Taxonomy" id="13291"/>
    <lineage>
        <taxon>Eukaryota</taxon>
        <taxon>Fungi</taxon>
        <taxon>Dikarya</taxon>
        <taxon>Basidiomycota</taxon>
        <taxon>Ustilaginomycotina</taxon>
        <taxon>Exobasidiomycetes</taxon>
        <taxon>Tilletiales</taxon>
        <taxon>Tilletiaceae</taxon>
        <taxon>Tilletia</taxon>
    </lineage>
</organism>
<reference evidence="3" key="2">
    <citation type="journal article" date="2019" name="IMA Fungus">
        <title>Genome sequencing and comparison of five Tilletia species to identify candidate genes for the detection of regulated species infecting wheat.</title>
        <authorList>
            <person name="Nguyen H.D.T."/>
            <person name="Sultana T."/>
            <person name="Kesanakurti P."/>
            <person name="Hambleton S."/>
        </authorList>
    </citation>
    <scope>NUCLEOTIDE SEQUENCE</scope>
    <source>
        <strain evidence="3">DAOMC 236426</strain>
    </source>
</reference>
<feature type="region of interest" description="Disordered" evidence="2">
    <location>
        <begin position="1"/>
        <end position="41"/>
    </location>
</feature>
<sequence length="542" mass="60093">MEQTQNQNSSEADGRGGRGGRGGGRVGRGGGRGGSSGAGSINTLNVPAVTNINDLNAQLQAAMTQNNTAMQNWVNGTLDKYHQAASSFATTHNIANLDDVQVSGRTDERIVIVLNAVEFDGLQDVMRGQREVEKTVQDAHDQLKETQDQLTEAQASIRILKQQVQTLTQDRRTLPRGVKRTRNEEYENETTDEDEPQTHKRIRTGHGRKDNRIQRAFERLLRLRMGLAAKEDWPFFPNVDRSSSEWPREVPEVDMEDPDANIDPRLRDNVPLGAPLLRLDWIGGRMDDNQFSSVLADLSEELAENAEAHDLPDDPDKCTVQYIRSACKRTMVNIKRSARELQVKGAEVVEQEKAHKLRNDRRGGRHSTKINARLAVADQNPLVFGAAAVAMVIPACVEKDESEDELQAEQSQEDDAEEERPARRKRDSVRAIIPEWWSQENKDLQARLDKEVPGSLSSYKIKGATHLQPHAKPLHTSIPRIAISSTWADAHPDLIRGVRKNPTPFKPERGALAANAEEFGSPITGLGVLEVGTPNNGSSDGD</sequence>
<keyword evidence="4" id="KW-1185">Reference proteome</keyword>
<evidence type="ECO:0000313" key="4">
    <source>
        <dbReference type="Proteomes" id="UP000077684"/>
    </source>
</evidence>
<feature type="region of interest" description="Disordered" evidence="2">
    <location>
        <begin position="174"/>
        <end position="206"/>
    </location>
</feature>
<gene>
    <name evidence="3" type="ORF">A4X06_0g7632</name>
</gene>
<feature type="compositionally biased region" description="Gly residues" evidence="2">
    <location>
        <begin position="17"/>
        <end position="37"/>
    </location>
</feature>
<dbReference type="Proteomes" id="UP000077684">
    <property type="component" value="Unassembled WGS sequence"/>
</dbReference>
<reference evidence="3" key="1">
    <citation type="submission" date="2016-04" db="EMBL/GenBank/DDBJ databases">
        <authorList>
            <person name="Nguyen H.D."/>
            <person name="Samba Siva P."/>
            <person name="Cullis J."/>
            <person name="Levesque C.A."/>
            <person name="Hambleton S."/>
        </authorList>
    </citation>
    <scope>NUCLEOTIDE SEQUENCE</scope>
    <source>
        <strain evidence="3">DAOMC 236426</strain>
    </source>
</reference>
<feature type="compositionally biased region" description="Polar residues" evidence="2">
    <location>
        <begin position="1"/>
        <end position="11"/>
    </location>
</feature>
<feature type="region of interest" description="Disordered" evidence="2">
    <location>
        <begin position="401"/>
        <end position="427"/>
    </location>
</feature>
<evidence type="ECO:0000313" key="3">
    <source>
        <dbReference type="EMBL" id="KAE8241183.1"/>
    </source>
</evidence>
<proteinExistence type="predicted"/>
<evidence type="ECO:0000256" key="1">
    <source>
        <dbReference type="SAM" id="Coils"/>
    </source>
</evidence>
<feature type="compositionally biased region" description="Acidic residues" evidence="2">
    <location>
        <begin position="401"/>
        <end position="418"/>
    </location>
</feature>
<evidence type="ECO:0000256" key="2">
    <source>
        <dbReference type="SAM" id="MobiDB-lite"/>
    </source>
</evidence>
<dbReference type="AlphaFoldDB" id="A0A8X7STT4"/>
<accession>A0A8X7STT4</accession>
<feature type="coiled-coil region" evidence="1">
    <location>
        <begin position="129"/>
        <end position="170"/>
    </location>
</feature>
<feature type="compositionally biased region" description="Acidic residues" evidence="2">
    <location>
        <begin position="186"/>
        <end position="195"/>
    </location>
</feature>
<protein>
    <submittedName>
        <fullName evidence="3">Uncharacterized protein</fullName>
    </submittedName>
</protein>
<dbReference type="EMBL" id="LWDE02001386">
    <property type="protein sequence ID" value="KAE8241183.1"/>
    <property type="molecule type" value="Genomic_DNA"/>
</dbReference>
<keyword evidence="1" id="KW-0175">Coiled coil</keyword>
<comment type="caution">
    <text evidence="3">The sequence shown here is derived from an EMBL/GenBank/DDBJ whole genome shotgun (WGS) entry which is preliminary data.</text>
</comment>
<name>A0A8X7STT4_9BASI</name>